<evidence type="ECO:0000313" key="11">
    <source>
        <dbReference type="EMBL" id="KAE9120256.1"/>
    </source>
</evidence>
<evidence type="ECO:0000256" key="3">
    <source>
        <dbReference type="ARBA" id="ARBA00022723"/>
    </source>
</evidence>
<keyword evidence="3 7" id="KW-0479">Metal-binding</keyword>
<dbReference type="PANTHER" id="PTHR12260">
    <property type="entry name" value="DAMAGE-CONTROL PHOSPHATASE ARMT1"/>
    <property type="match status" value="1"/>
</dbReference>
<evidence type="ECO:0000313" key="20">
    <source>
        <dbReference type="Proteomes" id="UP000441208"/>
    </source>
</evidence>
<dbReference type="GO" id="GO:0046872">
    <property type="term" value="F:metal ion binding"/>
    <property type="evidence" value="ECO:0007669"/>
    <property type="project" value="UniProtKB-UniRule"/>
</dbReference>
<evidence type="ECO:0000313" key="10">
    <source>
        <dbReference type="EMBL" id="KAE9016993.1"/>
    </source>
</evidence>
<dbReference type="GO" id="GO:0006974">
    <property type="term" value="P:DNA damage response"/>
    <property type="evidence" value="ECO:0007669"/>
    <property type="project" value="TreeGrafter"/>
</dbReference>
<evidence type="ECO:0000313" key="13">
    <source>
        <dbReference type="EMBL" id="KAE9148180.1"/>
    </source>
</evidence>
<keyword evidence="17" id="KW-1185">Reference proteome</keyword>
<dbReference type="InterPro" id="IPR002791">
    <property type="entry name" value="ARMT1-like_metal-bd"/>
</dbReference>
<dbReference type="EMBL" id="QXGB01000329">
    <property type="protein sequence ID" value="KAE9219206.1"/>
    <property type="molecule type" value="Genomic_DNA"/>
</dbReference>
<evidence type="ECO:0000313" key="17">
    <source>
        <dbReference type="Proteomes" id="UP000433483"/>
    </source>
</evidence>
<evidence type="ECO:0000313" key="12">
    <source>
        <dbReference type="EMBL" id="KAE9121349.1"/>
    </source>
</evidence>
<dbReference type="OrthoDB" id="541375at2759"/>
<dbReference type="EMBL" id="QXGF01000357">
    <property type="protein sequence ID" value="KAE8941513.1"/>
    <property type="molecule type" value="Genomic_DNA"/>
</dbReference>
<evidence type="ECO:0000313" key="18">
    <source>
        <dbReference type="Proteomes" id="UP000437068"/>
    </source>
</evidence>
<dbReference type="GO" id="GO:0016791">
    <property type="term" value="F:phosphatase activity"/>
    <property type="evidence" value="ECO:0007669"/>
    <property type="project" value="TreeGrafter"/>
</dbReference>
<comment type="function">
    <text evidence="7">Metal-dependent phosphatase that shows phosphatase activity against several substrates, including fructose-1-phosphate and fructose-6-phosphate. Its preference for fructose-1-phosphate, a strong glycating agent that causes DNA damage rather than a canonical yeast metabolite, suggests a damage-control function in hexose phosphate metabolism.</text>
</comment>
<keyword evidence="5 7" id="KW-0464">Manganese</keyword>
<dbReference type="InterPro" id="IPR036075">
    <property type="entry name" value="ARMT-1-like_metal-bd_sf"/>
</dbReference>
<dbReference type="Proteomes" id="UP000488956">
    <property type="component" value="Unassembled WGS sequence"/>
</dbReference>
<dbReference type="EMBL" id="QXFZ01000341">
    <property type="protein sequence ID" value="KAE9120256.1"/>
    <property type="molecule type" value="Genomic_DNA"/>
</dbReference>
<dbReference type="Pfam" id="PF01937">
    <property type="entry name" value="ARMT1-like_dom"/>
    <property type="match status" value="1"/>
</dbReference>
<dbReference type="Proteomes" id="UP000437068">
    <property type="component" value="Unassembled WGS sequence"/>
</dbReference>
<protein>
    <recommendedName>
        <fullName evidence="7">Sugar phosphate phosphatase</fullName>
        <ecNumber evidence="7">3.1.3.-</ecNumber>
    </recommendedName>
</protein>
<evidence type="ECO:0000256" key="6">
    <source>
        <dbReference type="ARBA" id="ARBA00048809"/>
    </source>
</evidence>
<reference evidence="16 17" key="1">
    <citation type="submission" date="2018-08" db="EMBL/GenBank/DDBJ databases">
        <title>Genomic investigation of the strawberry pathogen Phytophthora fragariae indicates pathogenicity is determined by transcriptional variation in three key races.</title>
        <authorList>
            <person name="Adams T.M."/>
            <person name="Armitage A.D."/>
            <person name="Sobczyk M.K."/>
            <person name="Bates H.J."/>
            <person name="Dunwell J.M."/>
            <person name="Nellist C.F."/>
            <person name="Harrison R.J."/>
        </authorList>
    </citation>
    <scope>NUCLEOTIDE SEQUENCE [LARGE SCALE GENOMIC DNA]</scope>
    <source>
        <strain evidence="15 18">A4</strain>
        <strain evidence="14 17">NOV-27</strain>
        <strain evidence="13 19">NOV-5</strain>
        <strain evidence="11 20">NOV-71</strain>
        <strain evidence="9 16">NOV-9</strain>
        <strain evidence="12 22">ONT-3</strain>
        <strain evidence="10 21">SCRP245</strain>
    </source>
</reference>
<comment type="catalytic activity">
    <reaction evidence="6 7">
        <text>beta-D-fructose 6-phosphate = dihydroxyacetone + D-glyceraldehyde 3-phosphate</text>
        <dbReference type="Rhea" id="RHEA:28002"/>
        <dbReference type="ChEBI" id="CHEBI:16016"/>
        <dbReference type="ChEBI" id="CHEBI:57634"/>
        <dbReference type="ChEBI" id="CHEBI:59776"/>
    </reaction>
</comment>
<evidence type="ECO:0000256" key="5">
    <source>
        <dbReference type="ARBA" id="ARBA00023211"/>
    </source>
</evidence>
<dbReference type="Proteomes" id="UP000441208">
    <property type="component" value="Unassembled WGS sequence"/>
</dbReference>
<keyword evidence="4 7" id="KW-0378">Hydrolase</keyword>
<comment type="domain">
    <text evidence="7">Subfamily III proteins have a conserved RTxK motif about 40-50 residues from the C-terminus; the threonine may be replaced by serine or cysteine.</text>
</comment>
<dbReference type="EMBL" id="QXGA01000304">
    <property type="protein sequence ID" value="KAE9148180.1"/>
    <property type="molecule type" value="Genomic_DNA"/>
</dbReference>
<name>A0A6A3YKM5_9STRA</name>
<evidence type="ECO:0000313" key="15">
    <source>
        <dbReference type="EMBL" id="KAE9316862.1"/>
    </source>
</evidence>
<evidence type="ECO:0000313" key="9">
    <source>
        <dbReference type="EMBL" id="KAE8941513.1"/>
    </source>
</evidence>
<evidence type="ECO:0000313" key="14">
    <source>
        <dbReference type="EMBL" id="KAE9219206.1"/>
    </source>
</evidence>
<evidence type="ECO:0000259" key="8">
    <source>
        <dbReference type="Pfam" id="PF01937"/>
    </source>
</evidence>
<dbReference type="EMBL" id="QXFX01000300">
    <property type="protein sequence ID" value="KAE9121349.1"/>
    <property type="molecule type" value="Genomic_DNA"/>
</dbReference>
<feature type="domain" description="Damage-control phosphatase ARMT1-like metal-binding" evidence="8">
    <location>
        <begin position="69"/>
        <end position="431"/>
    </location>
</feature>
<evidence type="ECO:0000256" key="4">
    <source>
        <dbReference type="ARBA" id="ARBA00022801"/>
    </source>
</evidence>
<dbReference type="PANTHER" id="PTHR12260:SF6">
    <property type="entry name" value="DAMAGE-CONTROL PHOSPHATASE ARMT1"/>
    <property type="match status" value="1"/>
</dbReference>
<comment type="cofactor">
    <cofactor evidence="7">
        <name>Mn(2+)</name>
        <dbReference type="ChEBI" id="CHEBI:29035"/>
    </cofactor>
    <cofactor evidence="7">
        <name>Ni(2+)</name>
        <dbReference type="ChEBI" id="CHEBI:49786"/>
    </cofactor>
</comment>
<evidence type="ECO:0000256" key="7">
    <source>
        <dbReference type="RuleBase" id="RU367030"/>
    </source>
</evidence>
<evidence type="ECO:0000256" key="2">
    <source>
        <dbReference type="ARBA" id="ARBA00009519"/>
    </source>
</evidence>
<dbReference type="Gene3D" id="3.40.50.10880">
    <property type="entry name" value="Uncharacterised protein PF01937, DUF89, domain 3"/>
    <property type="match status" value="1"/>
</dbReference>
<comment type="similarity">
    <text evidence="2 7">Belongs to the damage-control phosphatase family. Sugar phosphate phosphatase III subfamily.</text>
</comment>
<dbReference type="EMBL" id="QXFW01000298">
    <property type="protein sequence ID" value="KAE9016993.1"/>
    <property type="molecule type" value="Genomic_DNA"/>
</dbReference>
<dbReference type="FunFam" id="3.40.50.10880:FF:000007">
    <property type="entry name" value="DUF89 domain protein"/>
    <property type="match status" value="1"/>
</dbReference>
<comment type="caution">
    <text evidence="14">The sequence shown here is derived from an EMBL/GenBank/DDBJ whole genome shotgun (WGS) entry which is preliminary data.</text>
</comment>
<dbReference type="GO" id="GO:0005634">
    <property type="term" value="C:nucleus"/>
    <property type="evidence" value="ECO:0007669"/>
    <property type="project" value="TreeGrafter"/>
</dbReference>
<evidence type="ECO:0000313" key="19">
    <source>
        <dbReference type="Proteomes" id="UP000440732"/>
    </source>
</evidence>
<dbReference type="InterPro" id="IPR039763">
    <property type="entry name" value="ARMT1"/>
</dbReference>
<dbReference type="SUPFAM" id="SSF111321">
    <property type="entry name" value="AF1104-like"/>
    <property type="match status" value="1"/>
</dbReference>
<dbReference type="AlphaFoldDB" id="A0A6A3YKM5"/>
<dbReference type="Proteomes" id="UP000433483">
    <property type="component" value="Unassembled WGS sequence"/>
</dbReference>
<proteinExistence type="inferred from homology"/>
<dbReference type="Proteomes" id="UP000429523">
    <property type="component" value="Unassembled WGS sequence"/>
</dbReference>
<gene>
    <name evidence="15" type="ORF">PF001_g7127</name>
    <name evidence="14" type="ORF">PF005_g7974</name>
    <name evidence="13" type="ORF">PF006_g7214</name>
    <name evidence="11" type="ORF">PF007_g8245</name>
    <name evidence="9" type="ORF">PF009_g8719</name>
    <name evidence="12" type="ORF">PF010_g7128</name>
    <name evidence="10" type="ORF">PF011_g6908</name>
</gene>
<accession>A0A6A3YKM5</accession>
<dbReference type="Gene3D" id="1.20.930.60">
    <property type="match status" value="1"/>
</dbReference>
<evidence type="ECO:0000256" key="1">
    <source>
        <dbReference type="ARBA" id="ARBA00001326"/>
    </source>
</evidence>
<evidence type="ECO:0000313" key="16">
    <source>
        <dbReference type="Proteomes" id="UP000429523"/>
    </source>
</evidence>
<dbReference type="EMBL" id="QXGE01000297">
    <property type="protein sequence ID" value="KAE9316862.1"/>
    <property type="molecule type" value="Genomic_DNA"/>
</dbReference>
<dbReference type="Proteomes" id="UP000460718">
    <property type="component" value="Unassembled WGS sequence"/>
</dbReference>
<sequence>MMRQLLDEVSPGSRAFTFASRSWDALCSSPTSSYLAMGVTNKFIERIQQQDGLVANEPDTFAHSTCTVRMPQVLRDCVAKNGERFSADERKRLLQLADDMANDAEIQLPSAFPEQAAKSPTSKHWESLLAGKGYTWQNSPWFMCEQYMFHLVLLMTGYYSTGFDPFHYSKVAELKGDTPWSLLQSAVETSSQSRHDQLKRLMMLCLWGNKADGTNAKVMSTMHVFGDSLVFDDYLVLVDYSDRVISFLEQKAREGGDAKALGVEFISDNIGTELLLDLAMADHMLTHNWCGKVTFNVKAEPLYVSDVMLADVHEHIEEMQRSTRTPEVQALGKRLAEYLSKGQIVVRSDTYWNEYTYFWKMPTELQSRLDREATLVILKGDLNYRRLLSDRLWPPSTPVEEVVPYFPAAFVAFRILKSIPVMGIPANIVDKLDKDDPNWRLNGEHGTIQSVLSSPLQ</sequence>
<dbReference type="Proteomes" id="UP000440732">
    <property type="component" value="Unassembled WGS sequence"/>
</dbReference>
<evidence type="ECO:0000313" key="22">
    <source>
        <dbReference type="Proteomes" id="UP000488956"/>
    </source>
</evidence>
<organism evidence="14 17">
    <name type="scientific">Phytophthora fragariae</name>
    <dbReference type="NCBI Taxonomy" id="53985"/>
    <lineage>
        <taxon>Eukaryota</taxon>
        <taxon>Sar</taxon>
        <taxon>Stramenopiles</taxon>
        <taxon>Oomycota</taxon>
        <taxon>Peronosporomycetes</taxon>
        <taxon>Peronosporales</taxon>
        <taxon>Peronosporaceae</taxon>
        <taxon>Phytophthora</taxon>
    </lineage>
</organism>
<evidence type="ECO:0000313" key="21">
    <source>
        <dbReference type="Proteomes" id="UP000460718"/>
    </source>
</evidence>
<comment type="catalytic activity">
    <reaction evidence="1 7">
        <text>beta-D-fructose 1-phosphate + H2O = D-fructose + phosphate</text>
        <dbReference type="Rhea" id="RHEA:35603"/>
        <dbReference type="ChEBI" id="CHEBI:15377"/>
        <dbReference type="ChEBI" id="CHEBI:37721"/>
        <dbReference type="ChEBI" id="CHEBI:43474"/>
        <dbReference type="ChEBI" id="CHEBI:138881"/>
    </reaction>
</comment>
<dbReference type="EC" id="3.1.3.-" evidence="7"/>